<evidence type="ECO:0000313" key="3">
    <source>
        <dbReference type="Proteomes" id="UP000054266"/>
    </source>
</evidence>
<dbReference type="Pfam" id="PF01636">
    <property type="entry name" value="APH"/>
    <property type="match status" value="1"/>
</dbReference>
<proteinExistence type="predicted"/>
<reference evidence="2 3" key="1">
    <citation type="submission" date="2015-01" db="EMBL/GenBank/DDBJ databases">
        <title>The Genome Sequence of Capronia semiimmersa CBS27337.</title>
        <authorList>
            <consortium name="The Broad Institute Genomics Platform"/>
            <person name="Cuomo C."/>
            <person name="de Hoog S."/>
            <person name="Gorbushina A."/>
            <person name="Stielow B."/>
            <person name="Teixiera M."/>
            <person name="Abouelleil A."/>
            <person name="Chapman S.B."/>
            <person name="Priest M."/>
            <person name="Young S.K."/>
            <person name="Wortman J."/>
            <person name="Nusbaum C."/>
            <person name="Birren B."/>
        </authorList>
    </citation>
    <scope>NUCLEOTIDE SEQUENCE [LARGE SCALE GENOMIC DNA]</scope>
    <source>
        <strain evidence="2 3">CBS 27337</strain>
    </source>
</reference>
<dbReference type="EMBL" id="KN846962">
    <property type="protein sequence ID" value="KIW63487.1"/>
    <property type="molecule type" value="Genomic_DNA"/>
</dbReference>
<dbReference type="Gene3D" id="3.90.1200.10">
    <property type="match status" value="1"/>
</dbReference>
<organism evidence="2 3">
    <name type="scientific">Phialophora macrospora</name>
    <dbReference type="NCBI Taxonomy" id="1851006"/>
    <lineage>
        <taxon>Eukaryota</taxon>
        <taxon>Fungi</taxon>
        <taxon>Dikarya</taxon>
        <taxon>Ascomycota</taxon>
        <taxon>Pezizomycotina</taxon>
        <taxon>Eurotiomycetes</taxon>
        <taxon>Chaetothyriomycetidae</taxon>
        <taxon>Chaetothyriales</taxon>
        <taxon>Herpotrichiellaceae</taxon>
        <taxon>Phialophora</taxon>
    </lineage>
</organism>
<evidence type="ECO:0000259" key="1">
    <source>
        <dbReference type="Pfam" id="PF01636"/>
    </source>
</evidence>
<dbReference type="STRING" id="5601.A0A0D2DMB9"/>
<dbReference type="SUPFAM" id="SSF56112">
    <property type="entry name" value="Protein kinase-like (PK-like)"/>
    <property type="match status" value="1"/>
</dbReference>
<dbReference type="InterPro" id="IPR002575">
    <property type="entry name" value="Aminoglycoside_PTrfase"/>
</dbReference>
<gene>
    <name evidence="2" type="ORF">PV04_10319</name>
</gene>
<dbReference type="PANTHER" id="PTHR21310">
    <property type="entry name" value="AMINOGLYCOSIDE PHOSPHOTRANSFERASE-RELATED-RELATED"/>
    <property type="match status" value="1"/>
</dbReference>
<dbReference type="AlphaFoldDB" id="A0A0D2DMB9"/>
<dbReference type="InterPro" id="IPR011009">
    <property type="entry name" value="Kinase-like_dom_sf"/>
</dbReference>
<dbReference type="InterPro" id="IPR051678">
    <property type="entry name" value="AGP_Transferase"/>
</dbReference>
<evidence type="ECO:0000313" key="2">
    <source>
        <dbReference type="EMBL" id="KIW63487.1"/>
    </source>
</evidence>
<sequence length="135" mass="15668">MLENLPEKQGHYIGGIGDSVAVDSRRTTLMGGPFTSKEQFNDFLRSDLIKAAQRRFSSILPEIMTSTHKILLTHGDINPRNVIIHNRRIAAVLDWENAGWYSEYWEYVKSFSALDDSEWETYTKHIFPRPIRKNL</sequence>
<name>A0A0D2DMB9_9EURO</name>
<dbReference type="PANTHER" id="PTHR21310:SF58">
    <property type="entry name" value="AMINOGLYCOSIDE PHOSPHOTRANSFERASE DOMAIN-CONTAINING PROTEIN"/>
    <property type="match status" value="1"/>
</dbReference>
<dbReference type="Proteomes" id="UP000054266">
    <property type="component" value="Unassembled WGS sequence"/>
</dbReference>
<protein>
    <recommendedName>
        <fullName evidence="1">Aminoglycoside phosphotransferase domain-containing protein</fullName>
    </recommendedName>
</protein>
<feature type="domain" description="Aminoglycoside phosphotransferase" evidence="1">
    <location>
        <begin position="50"/>
        <end position="115"/>
    </location>
</feature>
<accession>A0A0D2DMB9</accession>
<dbReference type="HOGENOM" id="CLU_1885504_0_0_1"/>
<keyword evidence="3" id="KW-1185">Reference proteome</keyword>